<name>A0AAU7NRI0_9GAMM</name>
<keyword evidence="1" id="KW-0472">Membrane</keyword>
<dbReference type="Pfam" id="PF09489">
    <property type="entry name" value="CbtB"/>
    <property type="match status" value="1"/>
</dbReference>
<evidence type="ECO:0000256" key="1">
    <source>
        <dbReference type="SAM" id="Phobius"/>
    </source>
</evidence>
<feature type="transmembrane region" description="Helical" evidence="1">
    <location>
        <begin position="18"/>
        <end position="37"/>
    </location>
</feature>
<dbReference type="InterPro" id="IPR012667">
    <property type="entry name" value="CbtB_put"/>
</dbReference>
<keyword evidence="1" id="KW-1133">Transmembrane helix</keyword>
<keyword evidence="3" id="KW-1185">Reference proteome</keyword>
<dbReference type="Proteomes" id="UP001225378">
    <property type="component" value="Chromosome"/>
</dbReference>
<gene>
    <name evidence="2" type="ORF">Q9L42_014770</name>
</gene>
<dbReference type="EMBL" id="CP157743">
    <property type="protein sequence ID" value="XBS19612.1"/>
    <property type="molecule type" value="Genomic_DNA"/>
</dbReference>
<dbReference type="AlphaFoldDB" id="A0AAU7NRI0"/>
<sequence>MFFQSTFSTLAAALDARIISGVSMILFGASMVLAVGFKPLAEVHNTTHDTRHATGFPCH</sequence>
<dbReference type="KEGG" id="mech:Q9L42_014770"/>
<accession>A0AAU7NRI0</accession>
<proteinExistence type="predicted"/>
<reference evidence="2 3" key="1">
    <citation type="journal article" date="2024" name="Microbiology">
        <title>Methylomarinum rosea sp. nov., a novel halophilic methanotrophic bacterium from the hypersaline Lake Elton.</title>
        <authorList>
            <person name="Suleimanov R.Z."/>
            <person name="Oshkin I.Y."/>
            <person name="Danilova O.V."/>
            <person name="Suzina N.E."/>
            <person name="Dedysh S.N."/>
        </authorList>
    </citation>
    <scope>NUCLEOTIDE SEQUENCE [LARGE SCALE GENOMIC DNA]</scope>
    <source>
        <strain evidence="2 3">Ch1-1</strain>
    </source>
</reference>
<evidence type="ECO:0000313" key="3">
    <source>
        <dbReference type="Proteomes" id="UP001225378"/>
    </source>
</evidence>
<keyword evidence="1" id="KW-0812">Transmembrane</keyword>
<protein>
    <submittedName>
        <fullName evidence="2">CbtB domain-containing protein</fullName>
    </submittedName>
</protein>
<organism evidence="2 3">
    <name type="scientific">Methylomarinum roseum</name>
    <dbReference type="NCBI Taxonomy" id="3067653"/>
    <lineage>
        <taxon>Bacteria</taxon>
        <taxon>Pseudomonadati</taxon>
        <taxon>Pseudomonadota</taxon>
        <taxon>Gammaproteobacteria</taxon>
        <taxon>Methylococcales</taxon>
        <taxon>Methylococcaceae</taxon>
        <taxon>Methylomarinum</taxon>
    </lineage>
</organism>
<dbReference type="RefSeq" id="WP_305907644.1">
    <property type="nucleotide sequence ID" value="NZ_CP157743.1"/>
</dbReference>
<evidence type="ECO:0000313" key="2">
    <source>
        <dbReference type="EMBL" id="XBS19612.1"/>
    </source>
</evidence>